<evidence type="ECO:0000313" key="3">
    <source>
        <dbReference type="EMBL" id="ORY14480.1"/>
    </source>
</evidence>
<feature type="transmembrane region" description="Helical" evidence="1">
    <location>
        <begin position="7"/>
        <end position="37"/>
    </location>
</feature>
<dbReference type="STRING" id="1754190.A0A1Y1ZWC7"/>
<name>A0A1Y1ZWC7_9FUNG</name>
<keyword evidence="4" id="KW-1185">Reference proteome</keyword>
<dbReference type="InterPro" id="IPR011330">
    <property type="entry name" value="Glyco_hydro/deAcase_b/a-brl"/>
</dbReference>
<dbReference type="EMBL" id="MCOG01000349">
    <property type="protein sequence ID" value="ORY14480.1"/>
    <property type="molecule type" value="Genomic_DNA"/>
</dbReference>
<dbReference type="PROSITE" id="PS51677">
    <property type="entry name" value="NODB"/>
    <property type="match status" value="1"/>
</dbReference>
<dbReference type="SUPFAM" id="SSF88713">
    <property type="entry name" value="Glycoside hydrolase/deacetylase"/>
    <property type="match status" value="1"/>
</dbReference>
<feature type="transmembrane region" description="Helical" evidence="1">
    <location>
        <begin position="112"/>
        <end position="136"/>
    </location>
</feature>
<protein>
    <recommendedName>
        <fullName evidence="2">NodB homology domain-containing protein</fullName>
    </recommendedName>
</protein>
<organism evidence="3 4">
    <name type="scientific">Neocallimastix californiae</name>
    <dbReference type="NCBI Taxonomy" id="1754190"/>
    <lineage>
        <taxon>Eukaryota</taxon>
        <taxon>Fungi</taxon>
        <taxon>Fungi incertae sedis</taxon>
        <taxon>Chytridiomycota</taxon>
        <taxon>Chytridiomycota incertae sedis</taxon>
        <taxon>Neocallimastigomycetes</taxon>
        <taxon>Neocallimastigales</taxon>
        <taxon>Neocallimastigaceae</taxon>
        <taxon>Neocallimastix</taxon>
    </lineage>
</organism>
<dbReference type="Proteomes" id="UP000193920">
    <property type="component" value="Unassembled WGS sequence"/>
</dbReference>
<keyword evidence="1" id="KW-0812">Transmembrane</keyword>
<accession>A0A1Y1ZWC7</accession>
<dbReference type="GO" id="GO:0005975">
    <property type="term" value="P:carbohydrate metabolic process"/>
    <property type="evidence" value="ECO:0007669"/>
    <property type="project" value="InterPro"/>
</dbReference>
<dbReference type="GO" id="GO:0016810">
    <property type="term" value="F:hydrolase activity, acting on carbon-nitrogen (but not peptide) bonds"/>
    <property type="evidence" value="ECO:0007669"/>
    <property type="project" value="InterPro"/>
</dbReference>
<reference evidence="3 4" key="1">
    <citation type="submission" date="2016-08" db="EMBL/GenBank/DDBJ databases">
        <title>A Parts List for Fungal Cellulosomes Revealed by Comparative Genomics.</title>
        <authorList>
            <consortium name="DOE Joint Genome Institute"/>
            <person name="Haitjema C.H."/>
            <person name="Gilmore S.P."/>
            <person name="Henske J.K."/>
            <person name="Solomon K.V."/>
            <person name="De Groot R."/>
            <person name="Kuo A."/>
            <person name="Mondo S.J."/>
            <person name="Salamov A.A."/>
            <person name="Labutti K."/>
            <person name="Zhao Z."/>
            <person name="Chiniquy J."/>
            <person name="Barry K."/>
            <person name="Brewer H.M."/>
            <person name="Purvine S.O."/>
            <person name="Wright A.T."/>
            <person name="Boxma B."/>
            <person name="Van Alen T."/>
            <person name="Hackstein J.H."/>
            <person name="Baker S.E."/>
            <person name="Grigoriev I.V."/>
            <person name="O'Malley M.A."/>
        </authorList>
    </citation>
    <scope>NUCLEOTIDE SEQUENCE [LARGE SCALE GENOMIC DNA]</scope>
    <source>
        <strain evidence="3 4">G1</strain>
    </source>
</reference>
<keyword evidence="1" id="KW-0472">Membrane</keyword>
<evidence type="ECO:0000256" key="1">
    <source>
        <dbReference type="SAM" id="Phobius"/>
    </source>
</evidence>
<dbReference type="Pfam" id="PF01522">
    <property type="entry name" value="Polysacc_deac_1"/>
    <property type="match status" value="1"/>
</dbReference>
<gene>
    <name evidence="3" type="ORF">LY90DRAFT_636226</name>
</gene>
<evidence type="ECO:0000313" key="4">
    <source>
        <dbReference type="Proteomes" id="UP000193920"/>
    </source>
</evidence>
<dbReference type="AlphaFoldDB" id="A0A1Y1ZWC7"/>
<evidence type="ECO:0000259" key="2">
    <source>
        <dbReference type="PROSITE" id="PS51677"/>
    </source>
</evidence>
<dbReference type="Gene3D" id="3.20.20.370">
    <property type="entry name" value="Glycoside hydrolase/deacetylase"/>
    <property type="match status" value="1"/>
</dbReference>
<dbReference type="InterPro" id="IPR002509">
    <property type="entry name" value="NODB_dom"/>
</dbReference>
<keyword evidence="1" id="KW-1133">Transmembrane helix</keyword>
<proteinExistence type="predicted"/>
<comment type="caution">
    <text evidence="3">The sequence shown here is derived from an EMBL/GenBank/DDBJ whole genome shotgun (WGS) entry which is preliminary data.</text>
</comment>
<feature type="domain" description="NodB homology" evidence="2">
    <location>
        <begin position="82"/>
        <end position="145"/>
    </location>
</feature>
<sequence>MLKMNNVVVLIESLIVSLLISDIHVILVLILSFFFLLKKVTVFWSIENDNLCNIPKAKVEESAPIYSKNTLFKIHTQCKNSSGWALTYNDEPTYYTDITLDLLKKYNEKTTFFIFGKNTVIIILMKNLVSLLALYLTCLPKRLEE</sequence>